<dbReference type="Gene3D" id="1.10.510.10">
    <property type="entry name" value="Transferase(Phosphotransferase) domain 1"/>
    <property type="match status" value="1"/>
</dbReference>
<dbReference type="GO" id="GO:0004674">
    <property type="term" value="F:protein serine/threonine kinase activity"/>
    <property type="evidence" value="ECO:0007669"/>
    <property type="project" value="UniProtKB-KW"/>
</dbReference>
<accession>A0A2P6TPB4</accession>
<dbReference type="SMART" id="SM00220">
    <property type="entry name" value="S_TKc"/>
    <property type="match status" value="1"/>
</dbReference>
<dbReference type="SUPFAM" id="SSF50985">
    <property type="entry name" value="RCC1/BLIP-II"/>
    <property type="match status" value="1"/>
</dbReference>
<keyword evidence="4 8" id="KW-0547">Nucleotide-binding</keyword>
<evidence type="ECO:0000256" key="6">
    <source>
        <dbReference type="ARBA" id="ARBA00022840"/>
    </source>
</evidence>
<dbReference type="PRINTS" id="PR00633">
    <property type="entry name" value="RCCNDNSATION"/>
</dbReference>
<feature type="binding site" evidence="8">
    <location>
        <position position="569"/>
    </location>
    <ligand>
        <name>ATP</name>
        <dbReference type="ChEBI" id="CHEBI:30616"/>
    </ligand>
</feature>
<dbReference type="PROSITE" id="PS00107">
    <property type="entry name" value="PROTEIN_KINASE_ATP"/>
    <property type="match status" value="1"/>
</dbReference>
<proteinExistence type="predicted"/>
<dbReference type="PROSITE" id="PS50012">
    <property type="entry name" value="RCC1_3"/>
    <property type="match status" value="4"/>
</dbReference>
<dbReference type="Pfam" id="PF07714">
    <property type="entry name" value="PK_Tyr_Ser-Thr"/>
    <property type="match status" value="1"/>
</dbReference>
<evidence type="ECO:0000313" key="13">
    <source>
        <dbReference type="Proteomes" id="UP000239899"/>
    </source>
</evidence>
<evidence type="ECO:0000256" key="3">
    <source>
        <dbReference type="ARBA" id="ARBA00022737"/>
    </source>
</evidence>
<evidence type="ECO:0000313" key="12">
    <source>
        <dbReference type="EMBL" id="PRW51177.1"/>
    </source>
</evidence>
<dbReference type="InterPro" id="IPR001245">
    <property type="entry name" value="Ser-Thr/Tyr_kinase_cat_dom"/>
</dbReference>
<keyword evidence="6 8" id="KW-0067">ATP-binding</keyword>
<evidence type="ECO:0000256" key="9">
    <source>
        <dbReference type="SAM" id="MobiDB-lite"/>
    </source>
</evidence>
<organism evidence="12 13">
    <name type="scientific">Chlorella sorokiniana</name>
    <name type="common">Freshwater green alga</name>
    <dbReference type="NCBI Taxonomy" id="3076"/>
    <lineage>
        <taxon>Eukaryota</taxon>
        <taxon>Viridiplantae</taxon>
        <taxon>Chlorophyta</taxon>
        <taxon>core chlorophytes</taxon>
        <taxon>Trebouxiophyceae</taxon>
        <taxon>Chlorellales</taxon>
        <taxon>Chlorellaceae</taxon>
        <taxon>Chlorella clade</taxon>
        <taxon>Chlorella</taxon>
    </lineage>
</organism>
<dbReference type="InterPro" id="IPR051681">
    <property type="entry name" value="Ser/Thr_Kinases-Pseudokinases"/>
</dbReference>
<evidence type="ECO:0000256" key="7">
    <source>
        <dbReference type="PROSITE-ProRule" id="PRU00235"/>
    </source>
</evidence>
<evidence type="ECO:0000256" key="2">
    <source>
        <dbReference type="ARBA" id="ARBA00022679"/>
    </source>
</evidence>
<keyword evidence="1" id="KW-0723">Serine/threonine-protein kinase</keyword>
<feature type="repeat" description="RCC1" evidence="7">
    <location>
        <begin position="41"/>
        <end position="90"/>
    </location>
</feature>
<protein>
    <submittedName>
        <fullName evidence="12">Serine threonine-kinase CTR1</fullName>
    </submittedName>
</protein>
<feature type="compositionally biased region" description="Low complexity" evidence="9">
    <location>
        <begin position="389"/>
        <end position="402"/>
    </location>
</feature>
<feature type="domain" description="Protein kinase" evidence="11">
    <location>
        <begin position="537"/>
        <end position="819"/>
    </location>
</feature>
<keyword evidence="2" id="KW-0808">Transferase</keyword>
<feature type="repeat" description="RCC1" evidence="7">
    <location>
        <begin position="203"/>
        <end position="252"/>
    </location>
</feature>
<dbReference type="PROSITE" id="PS50011">
    <property type="entry name" value="PROTEIN_KINASE_DOM"/>
    <property type="match status" value="1"/>
</dbReference>
<dbReference type="InterPro" id="IPR011009">
    <property type="entry name" value="Kinase-like_dom_sf"/>
</dbReference>
<dbReference type="InterPro" id="IPR000408">
    <property type="entry name" value="Reg_chr_condens"/>
</dbReference>
<dbReference type="Gene3D" id="3.30.200.20">
    <property type="entry name" value="Phosphorylase Kinase, domain 1"/>
    <property type="match status" value="1"/>
</dbReference>
<keyword evidence="10" id="KW-0472">Membrane</keyword>
<evidence type="ECO:0000259" key="11">
    <source>
        <dbReference type="PROSITE" id="PS50011"/>
    </source>
</evidence>
<reference evidence="12 13" key="1">
    <citation type="journal article" date="2018" name="Plant J.">
        <title>Genome sequences of Chlorella sorokiniana UTEX 1602 and Micractinium conductrix SAG 241.80: implications to maltose excretion by a green alga.</title>
        <authorList>
            <person name="Arriola M.B."/>
            <person name="Velmurugan N."/>
            <person name="Zhang Y."/>
            <person name="Plunkett M.H."/>
            <person name="Hondzo H."/>
            <person name="Barney B.M."/>
        </authorList>
    </citation>
    <scope>NUCLEOTIDE SEQUENCE [LARGE SCALE GENOMIC DNA]</scope>
    <source>
        <strain evidence="13">UTEX 1602</strain>
    </source>
</reference>
<sequence length="825" mass="85322">MMTTARNLPYTSAVPVFVSGNQSFTTVCAGESHSCALELLGKAWCWGFGSYGGLGSGSNKDSAVPVEVAGGHAFRSITCGGGHTCAVDGEGKAWCWGQNKSGQLGTGTDADSSVPVQAAVGRTFTALAAGGYHTCGLDGSGSGKAVCWGSNSHGQLGAGMSAASESSISDPASYVPVEVALNPHKLISISSGAAFSCGLTPEMTAWCWGDDMDMQLGPNGNYTETTPVFVSTLQDFTAIATGSAHTCALALDQTLWCWGMSPANGMEIGAFDTPKEVGGGRKFRQVSAGFGLNCALDTTAAVWCMGLNMNGELGNGGTRSSTKLINVAGGHEFIYLGQAQSSHICGITTRQASAGDVNPSPLPSPAPSPPAPAAAVQPPPTDSNTTATSGSAPSSSSSSSSSSVPIGAIVGGIAGAAVVLAVLAFFALRPGKGWLRRKPAPAAAAVGDSNYVSSAGPASGAAAASPLGSAWTASHSSSAHSAASDPVLAYINSNVSSQPTSAHRQPAPLLAGSSGGGSGGLELRSDARVWEVQWAELTIVRAIGRGSFGSVYLAEWNQVPVAVKVLIGKEDINRGQLELPERVLRELQAEAAVMSHMRHPNIVQFMGLVAVPPALITEYCSRGSLYDCLAAAREQPTAAAQLTWRRRLAMAVDAGAGLLYLHRRSIIHRDVKSPNLLVDKDWNVKVADFNLSKLLEGARPEGSLTSAAATNPIWLAPEILEGGRATAASDVYSFGLVLFELLTWRLPWTLTNVTPFKLGATIRQGGRPDVPPRNQLPGPDTAGWAGLDAYLQLMRDCWAQQSADRPSFDEVVGRLRRLLADSADG</sequence>
<gene>
    <name evidence="12" type="ORF">C2E21_5629</name>
</gene>
<dbReference type="STRING" id="3076.A0A2P6TPB4"/>
<dbReference type="PANTHER" id="PTHR44329">
    <property type="entry name" value="SERINE/THREONINE-PROTEIN KINASE TNNI3K-RELATED"/>
    <property type="match status" value="1"/>
</dbReference>
<dbReference type="InterPro" id="IPR058923">
    <property type="entry name" value="RCC1-like_dom"/>
</dbReference>
<feature type="repeat" description="RCC1" evidence="7">
    <location>
        <begin position="143"/>
        <end position="202"/>
    </location>
</feature>
<feature type="region of interest" description="Disordered" evidence="9">
    <location>
        <begin position="352"/>
        <end position="402"/>
    </location>
</feature>
<dbReference type="InterPro" id="IPR017441">
    <property type="entry name" value="Protein_kinase_ATP_BS"/>
</dbReference>
<keyword evidence="5" id="KW-0418">Kinase</keyword>
<feature type="repeat" description="RCC1" evidence="7">
    <location>
        <begin position="91"/>
        <end position="140"/>
    </location>
</feature>
<keyword evidence="3" id="KW-0677">Repeat</keyword>
<dbReference type="InterPro" id="IPR000719">
    <property type="entry name" value="Prot_kinase_dom"/>
</dbReference>
<dbReference type="SUPFAM" id="SSF56112">
    <property type="entry name" value="Protein kinase-like (PK-like)"/>
    <property type="match status" value="1"/>
</dbReference>
<dbReference type="AlphaFoldDB" id="A0A2P6TPB4"/>
<dbReference type="Proteomes" id="UP000239899">
    <property type="component" value="Unassembled WGS sequence"/>
</dbReference>
<evidence type="ECO:0000256" key="10">
    <source>
        <dbReference type="SAM" id="Phobius"/>
    </source>
</evidence>
<feature type="region of interest" description="Disordered" evidence="9">
    <location>
        <begin position="498"/>
        <end position="518"/>
    </location>
</feature>
<dbReference type="InterPro" id="IPR009091">
    <property type="entry name" value="RCC1/BLIP-II"/>
</dbReference>
<keyword evidence="10" id="KW-0812">Transmembrane</keyword>
<dbReference type="GO" id="GO:0005524">
    <property type="term" value="F:ATP binding"/>
    <property type="evidence" value="ECO:0007669"/>
    <property type="project" value="UniProtKB-UniRule"/>
</dbReference>
<evidence type="ECO:0000256" key="5">
    <source>
        <dbReference type="ARBA" id="ARBA00022777"/>
    </source>
</evidence>
<dbReference type="PROSITE" id="PS00108">
    <property type="entry name" value="PROTEIN_KINASE_ST"/>
    <property type="match status" value="1"/>
</dbReference>
<feature type="transmembrane region" description="Helical" evidence="10">
    <location>
        <begin position="404"/>
        <end position="428"/>
    </location>
</feature>
<evidence type="ECO:0000256" key="1">
    <source>
        <dbReference type="ARBA" id="ARBA00022527"/>
    </source>
</evidence>
<dbReference type="Gene3D" id="2.130.10.30">
    <property type="entry name" value="Regulator of chromosome condensation 1/beta-lactamase-inhibitor protein II"/>
    <property type="match status" value="2"/>
</dbReference>
<keyword evidence="10" id="KW-1133">Transmembrane helix</keyword>
<name>A0A2P6TPB4_CHLSO</name>
<dbReference type="Pfam" id="PF25390">
    <property type="entry name" value="WD40_RLD"/>
    <property type="match status" value="1"/>
</dbReference>
<dbReference type="CDD" id="cd13999">
    <property type="entry name" value="STKc_MAP3K-like"/>
    <property type="match status" value="1"/>
</dbReference>
<evidence type="ECO:0000256" key="4">
    <source>
        <dbReference type="ARBA" id="ARBA00022741"/>
    </source>
</evidence>
<dbReference type="EMBL" id="LHPG02000010">
    <property type="protein sequence ID" value="PRW51177.1"/>
    <property type="molecule type" value="Genomic_DNA"/>
</dbReference>
<evidence type="ECO:0000256" key="8">
    <source>
        <dbReference type="PROSITE-ProRule" id="PRU10141"/>
    </source>
</evidence>
<feature type="compositionally biased region" description="Pro residues" evidence="9">
    <location>
        <begin position="360"/>
        <end position="381"/>
    </location>
</feature>
<dbReference type="InterPro" id="IPR008271">
    <property type="entry name" value="Ser/Thr_kinase_AS"/>
</dbReference>
<comment type="caution">
    <text evidence="12">The sequence shown here is derived from an EMBL/GenBank/DDBJ whole genome shotgun (WGS) entry which is preliminary data.</text>
</comment>
<dbReference type="OrthoDB" id="339325at2759"/>
<keyword evidence="13" id="KW-1185">Reference proteome</keyword>